<comment type="caution">
    <text evidence="2">The sequence shown here is derived from an EMBL/GenBank/DDBJ whole genome shotgun (WGS) entry which is preliminary data.</text>
</comment>
<gene>
    <name evidence="2" type="ORF">A3D77_04000</name>
</gene>
<protein>
    <submittedName>
        <fullName evidence="2">Uncharacterized protein</fullName>
    </submittedName>
</protein>
<dbReference type="AlphaFoldDB" id="A0A1F5ZKM2"/>
<feature type="transmembrane region" description="Helical" evidence="1">
    <location>
        <begin position="48"/>
        <end position="68"/>
    </location>
</feature>
<dbReference type="STRING" id="1798382.A3D77_04000"/>
<feature type="transmembrane region" description="Helical" evidence="1">
    <location>
        <begin position="21"/>
        <end position="42"/>
    </location>
</feature>
<evidence type="ECO:0000313" key="2">
    <source>
        <dbReference type="EMBL" id="OGG12652.1"/>
    </source>
</evidence>
<name>A0A1F5ZKM2_9BACT</name>
<feature type="transmembrane region" description="Helical" evidence="1">
    <location>
        <begin position="75"/>
        <end position="93"/>
    </location>
</feature>
<organism evidence="2 3">
    <name type="scientific">Candidatus Gottesmanbacteria bacterium RIFCSPHIGHO2_02_FULL_39_11</name>
    <dbReference type="NCBI Taxonomy" id="1798382"/>
    <lineage>
        <taxon>Bacteria</taxon>
        <taxon>Candidatus Gottesmaniibacteriota</taxon>
    </lineage>
</organism>
<accession>A0A1F5ZKM2</accession>
<keyword evidence="1" id="KW-0472">Membrane</keyword>
<sequence length="226" mass="26739">MEKIKKIPERLTEIIKDRNNIFIIIWSLLPFFLIPFATGVGLSKIRLYAMMSFIPLSLIFCLVVFPAFQKKIARMLIFFVIILNFSTSVSLLIQNTKIIDNQPLYSNIYYPNKQWEAINFLKDEAPDESIILSDEHIGNIIPAFIPVTSYFGHINLTVHFKEKQNNVWRFYTRRMNEEEVKRFISDNRISYVWFGTDEKALENENFSYPFLKIIYQEGQITIYKVI</sequence>
<evidence type="ECO:0000313" key="3">
    <source>
        <dbReference type="Proteomes" id="UP000176923"/>
    </source>
</evidence>
<proteinExistence type="predicted"/>
<keyword evidence="1" id="KW-0812">Transmembrane</keyword>
<dbReference type="Proteomes" id="UP000176923">
    <property type="component" value="Unassembled WGS sequence"/>
</dbReference>
<keyword evidence="1" id="KW-1133">Transmembrane helix</keyword>
<reference evidence="2 3" key="1">
    <citation type="journal article" date="2016" name="Nat. Commun.">
        <title>Thousands of microbial genomes shed light on interconnected biogeochemical processes in an aquifer system.</title>
        <authorList>
            <person name="Anantharaman K."/>
            <person name="Brown C.T."/>
            <person name="Hug L.A."/>
            <person name="Sharon I."/>
            <person name="Castelle C.J."/>
            <person name="Probst A.J."/>
            <person name="Thomas B.C."/>
            <person name="Singh A."/>
            <person name="Wilkins M.J."/>
            <person name="Karaoz U."/>
            <person name="Brodie E.L."/>
            <person name="Williams K.H."/>
            <person name="Hubbard S.S."/>
            <person name="Banfield J.F."/>
        </authorList>
    </citation>
    <scope>NUCLEOTIDE SEQUENCE [LARGE SCALE GENOMIC DNA]</scope>
</reference>
<evidence type="ECO:0000256" key="1">
    <source>
        <dbReference type="SAM" id="Phobius"/>
    </source>
</evidence>
<dbReference type="EMBL" id="MFJL01000043">
    <property type="protein sequence ID" value="OGG12652.1"/>
    <property type="molecule type" value="Genomic_DNA"/>
</dbReference>